<organism evidence="2 3">
    <name type="scientific">Prorocentrum cordatum</name>
    <dbReference type="NCBI Taxonomy" id="2364126"/>
    <lineage>
        <taxon>Eukaryota</taxon>
        <taxon>Sar</taxon>
        <taxon>Alveolata</taxon>
        <taxon>Dinophyceae</taxon>
        <taxon>Prorocentrales</taxon>
        <taxon>Prorocentraceae</taxon>
        <taxon>Prorocentrum</taxon>
    </lineage>
</organism>
<evidence type="ECO:0000313" key="3">
    <source>
        <dbReference type="Proteomes" id="UP001189429"/>
    </source>
</evidence>
<dbReference type="EMBL" id="CAUYUJ010015838">
    <property type="protein sequence ID" value="CAK0858777.1"/>
    <property type="molecule type" value="Genomic_DNA"/>
</dbReference>
<keyword evidence="3" id="KW-1185">Reference proteome</keyword>
<feature type="signal peptide" evidence="1">
    <location>
        <begin position="1"/>
        <end position="27"/>
    </location>
</feature>
<protein>
    <submittedName>
        <fullName evidence="2">Uncharacterized protein</fullName>
    </submittedName>
</protein>
<keyword evidence="1" id="KW-0732">Signal</keyword>
<feature type="chain" id="PRO_5045909863" evidence="1">
    <location>
        <begin position="28"/>
        <end position="184"/>
    </location>
</feature>
<sequence length="184" mass="20251">MRTPRGCPAQALALAGVLLQWVQPSCARSGGIAEMRGEYGFLSEFHGIDEEEARRRVRRMALLFGIREFEFYNAFEGYSKPPDSDKESWRCVCFDTPVSRAILRAYTEESSLSCLQTRWRTPTARCRAVGPQRVRSGERVLHRPQGKRDGCPVAGGARSGHAGCGAPCQPDGPYGSLGPCVRTA</sequence>
<evidence type="ECO:0000313" key="2">
    <source>
        <dbReference type="EMBL" id="CAK0858777.1"/>
    </source>
</evidence>
<reference evidence="2" key="1">
    <citation type="submission" date="2023-10" db="EMBL/GenBank/DDBJ databases">
        <authorList>
            <person name="Chen Y."/>
            <person name="Shah S."/>
            <person name="Dougan E. K."/>
            <person name="Thang M."/>
            <person name="Chan C."/>
        </authorList>
    </citation>
    <scope>NUCLEOTIDE SEQUENCE [LARGE SCALE GENOMIC DNA]</scope>
</reference>
<comment type="caution">
    <text evidence="2">The sequence shown here is derived from an EMBL/GenBank/DDBJ whole genome shotgun (WGS) entry which is preliminary data.</text>
</comment>
<evidence type="ECO:0000256" key="1">
    <source>
        <dbReference type="SAM" id="SignalP"/>
    </source>
</evidence>
<accession>A0ABN9UGL6</accession>
<dbReference type="Proteomes" id="UP001189429">
    <property type="component" value="Unassembled WGS sequence"/>
</dbReference>
<gene>
    <name evidence="2" type="ORF">PCOR1329_LOCUS48374</name>
</gene>
<proteinExistence type="predicted"/>
<name>A0ABN9UGL6_9DINO</name>